<comment type="subcellular location">
    <subcellularLocation>
        <location evidence="1">Membrane</location>
        <topology evidence="1">Multi-pass membrane protein</topology>
    </subcellularLocation>
</comment>
<dbReference type="PANTHER" id="PTHR23502">
    <property type="entry name" value="MAJOR FACILITATOR SUPERFAMILY"/>
    <property type="match status" value="1"/>
</dbReference>
<gene>
    <name evidence="8" type="ORF">QQX98_006698</name>
</gene>
<evidence type="ECO:0000256" key="2">
    <source>
        <dbReference type="ARBA" id="ARBA00022692"/>
    </source>
</evidence>
<keyword evidence="3 6" id="KW-1133">Transmembrane helix</keyword>
<feature type="transmembrane region" description="Helical" evidence="6">
    <location>
        <begin position="104"/>
        <end position="121"/>
    </location>
</feature>
<evidence type="ECO:0000256" key="3">
    <source>
        <dbReference type="ARBA" id="ARBA00022989"/>
    </source>
</evidence>
<keyword evidence="9" id="KW-1185">Reference proteome</keyword>
<feature type="transmembrane region" description="Helical" evidence="6">
    <location>
        <begin position="267"/>
        <end position="291"/>
    </location>
</feature>
<evidence type="ECO:0000313" key="9">
    <source>
        <dbReference type="Proteomes" id="UP001498476"/>
    </source>
</evidence>
<feature type="domain" description="Major facilitator superfamily (MFS) profile" evidence="7">
    <location>
        <begin position="106"/>
        <end position="536"/>
    </location>
</feature>
<accession>A0ABR1GZY6</accession>
<evidence type="ECO:0000313" key="8">
    <source>
        <dbReference type="EMBL" id="KAK7414420.1"/>
    </source>
</evidence>
<evidence type="ECO:0000256" key="4">
    <source>
        <dbReference type="ARBA" id="ARBA00023136"/>
    </source>
</evidence>
<feature type="transmembrane region" description="Helical" evidence="6">
    <location>
        <begin position="203"/>
        <end position="221"/>
    </location>
</feature>
<evidence type="ECO:0000259" key="7">
    <source>
        <dbReference type="PROSITE" id="PS50850"/>
    </source>
</evidence>
<dbReference type="EMBL" id="JAZAVJ010000103">
    <property type="protein sequence ID" value="KAK7414420.1"/>
    <property type="molecule type" value="Genomic_DNA"/>
</dbReference>
<feature type="transmembrane region" description="Helical" evidence="6">
    <location>
        <begin position="173"/>
        <end position="191"/>
    </location>
</feature>
<dbReference type="Gene3D" id="1.20.1250.20">
    <property type="entry name" value="MFS general substrate transporter like domains"/>
    <property type="match status" value="1"/>
</dbReference>
<keyword evidence="2 6" id="KW-0812">Transmembrane</keyword>
<feature type="transmembrane region" description="Helical" evidence="6">
    <location>
        <begin position="475"/>
        <end position="498"/>
    </location>
</feature>
<evidence type="ECO:0000256" key="5">
    <source>
        <dbReference type="ARBA" id="ARBA00023180"/>
    </source>
</evidence>
<feature type="transmembrane region" description="Helical" evidence="6">
    <location>
        <begin position="416"/>
        <end position="435"/>
    </location>
</feature>
<feature type="transmembrane region" description="Helical" evidence="6">
    <location>
        <begin position="375"/>
        <end position="395"/>
    </location>
</feature>
<keyword evidence="5" id="KW-0325">Glycoprotein</keyword>
<dbReference type="PANTHER" id="PTHR23502:SF23">
    <property type="entry name" value="FLUCONAZOLE RESISTANCE PROTEIN 1"/>
    <property type="match status" value="1"/>
</dbReference>
<reference evidence="8 9" key="1">
    <citation type="journal article" date="2025" name="Microbiol. Resour. Announc.">
        <title>Draft genome sequences for Neonectria magnoliae and Neonectria punicea, canker pathogens of Liriodendron tulipifera and Acer saccharum in West Virginia.</title>
        <authorList>
            <person name="Petronek H.M."/>
            <person name="Kasson M.T."/>
            <person name="Metheny A.M."/>
            <person name="Stauder C.M."/>
            <person name="Lovett B."/>
            <person name="Lynch S.C."/>
            <person name="Garnas J.R."/>
            <person name="Kasson L.R."/>
            <person name="Stajich J.E."/>
        </authorList>
    </citation>
    <scope>NUCLEOTIDE SEQUENCE [LARGE SCALE GENOMIC DNA]</scope>
    <source>
        <strain evidence="8 9">NRRL 64653</strain>
    </source>
</reference>
<dbReference type="Proteomes" id="UP001498476">
    <property type="component" value="Unassembled WGS sequence"/>
</dbReference>
<organism evidence="8 9">
    <name type="scientific">Neonectria punicea</name>
    <dbReference type="NCBI Taxonomy" id="979145"/>
    <lineage>
        <taxon>Eukaryota</taxon>
        <taxon>Fungi</taxon>
        <taxon>Dikarya</taxon>
        <taxon>Ascomycota</taxon>
        <taxon>Pezizomycotina</taxon>
        <taxon>Sordariomycetes</taxon>
        <taxon>Hypocreomycetidae</taxon>
        <taxon>Hypocreales</taxon>
        <taxon>Nectriaceae</taxon>
        <taxon>Neonectria</taxon>
    </lineage>
</organism>
<feature type="transmembrane region" description="Helical" evidence="6">
    <location>
        <begin position="336"/>
        <end position="355"/>
    </location>
</feature>
<comment type="caution">
    <text evidence="8">The sequence shown here is derived from an EMBL/GenBank/DDBJ whole genome shotgun (WGS) entry which is preliminary data.</text>
</comment>
<evidence type="ECO:0000256" key="6">
    <source>
        <dbReference type="SAM" id="Phobius"/>
    </source>
</evidence>
<dbReference type="SUPFAM" id="SSF103473">
    <property type="entry name" value="MFS general substrate transporter"/>
    <property type="match status" value="1"/>
</dbReference>
<dbReference type="InterPro" id="IPR011701">
    <property type="entry name" value="MFS"/>
</dbReference>
<feature type="transmembrane region" description="Helical" evidence="6">
    <location>
        <begin position="233"/>
        <end position="255"/>
    </location>
</feature>
<keyword evidence="4 6" id="KW-0472">Membrane</keyword>
<feature type="transmembrane region" description="Helical" evidence="6">
    <location>
        <begin position="510"/>
        <end position="531"/>
    </location>
</feature>
<protein>
    <recommendedName>
        <fullName evidence="7">Major facilitator superfamily (MFS) profile domain-containing protein</fullName>
    </recommendedName>
</protein>
<name>A0ABR1GZY6_9HYPO</name>
<dbReference type="Pfam" id="PF07690">
    <property type="entry name" value="MFS_1"/>
    <property type="match status" value="1"/>
</dbReference>
<dbReference type="CDD" id="cd17323">
    <property type="entry name" value="MFS_Tpo1_MDR_like"/>
    <property type="match status" value="1"/>
</dbReference>
<feature type="transmembrane region" description="Helical" evidence="6">
    <location>
        <begin position="441"/>
        <end position="468"/>
    </location>
</feature>
<dbReference type="InterPro" id="IPR036259">
    <property type="entry name" value="MFS_trans_sf"/>
</dbReference>
<sequence length="546" mass="59778">MTHPLTSTAAARLLKFITGNRVLGYPEEQPDFDLARAFPDYINVSSAGNSAAVFPEAYEATRRALTNIANIHEDGEAEKALIQVTWYGPEDPANPKNWTFQRKLVVFFTINYCTFAVYMSSSIFTPSMLELPSIFGVSESVAALGLALFVFGYGFGPLLGAPLSEIPAVGRNPPYLISLALFIIISVPTALARNITSLMALRFLQGFFGSPILATGGASLTDISRPQHIPYALYSWAIFSFIGPAVGPIISGYTVPDHGWRWSLWEIVWIACPAFVMLLLLPETSAAAILYQRAKRLRRMTGDPRFKSPSEVEGRPFRQVLYDAFVASWKINLQDLSIMFTSVYCALVYAIYYLFFEAFPSVYMQIHGMSVGQMGLVYISIPVSVLLGGVPYALFTRFRMAEQKSTGIARPPEDRLIPAVLASLTTPTGLFIFAWTSRSSIHWMVPTIGVALSSSGMAVILQSIFVYISMAYPQYAASLFGVNGFLKATAAAGLTVAAPHMYHNMGVSGGTSLLGGLCVICVAGIFLLYHFGARMRAKSKFTTRNE</sequence>
<dbReference type="PROSITE" id="PS50850">
    <property type="entry name" value="MFS"/>
    <property type="match status" value="1"/>
</dbReference>
<evidence type="ECO:0000256" key="1">
    <source>
        <dbReference type="ARBA" id="ARBA00004141"/>
    </source>
</evidence>
<feature type="transmembrane region" description="Helical" evidence="6">
    <location>
        <begin position="141"/>
        <end position="161"/>
    </location>
</feature>
<proteinExistence type="predicted"/>
<dbReference type="InterPro" id="IPR020846">
    <property type="entry name" value="MFS_dom"/>
</dbReference>